<accession>A0ABX7VW91</accession>
<name>A0ABX7VW91_9BACI</name>
<evidence type="ECO:0000313" key="5">
    <source>
        <dbReference type="Proteomes" id="UP000665043"/>
    </source>
</evidence>
<protein>
    <submittedName>
        <fullName evidence="4">Serine hydrolase</fullName>
    </submittedName>
</protein>
<feature type="domain" description="Beta-lactamase-related" evidence="3">
    <location>
        <begin position="29"/>
        <end position="339"/>
    </location>
</feature>
<dbReference type="InterPro" id="IPR050491">
    <property type="entry name" value="AmpC-like"/>
</dbReference>
<evidence type="ECO:0000256" key="1">
    <source>
        <dbReference type="ARBA" id="ARBA00004370"/>
    </source>
</evidence>
<dbReference type="Gene3D" id="3.40.710.10">
    <property type="entry name" value="DD-peptidase/beta-lactamase superfamily"/>
    <property type="match status" value="1"/>
</dbReference>
<keyword evidence="2" id="KW-0472">Membrane</keyword>
<keyword evidence="4" id="KW-0378">Hydrolase</keyword>
<dbReference type="EMBL" id="CP046956">
    <property type="protein sequence ID" value="QTM99748.1"/>
    <property type="molecule type" value="Genomic_DNA"/>
</dbReference>
<dbReference type="InterPro" id="IPR012338">
    <property type="entry name" value="Beta-lactam/transpept-like"/>
</dbReference>
<dbReference type="PANTHER" id="PTHR46825">
    <property type="entry name" value="D-ALANYL-D-ALANINE-CARBOXYPEPTIDASE/ENDOPEPTIDASE AMPH"/>
    <property type="match status" value="1"/>
</dbReference>
<sequence length="354" mass="40053">MAFSVKGKEGGIRMKQQLSSKRLIEAVEKERFSGTIIVKKDGQTLFEHAAGYADKASQRLNFLDTKFGIASGCKLFTAIAVCQLVESGSLSFHSRLNECLKKDFPTFDQSITIHHLLTHSAGIPDYFDEDEMEDFEELWKQTPMYSMKNAADFLPLFQEKSMKDKPGNRFHYNNAGYILLGLIIEQQTGLSFSDYVEKHIFQPANMLDSGYFSLDQLPGNTAFGYIHNDDWNWRTNIYSIPIKGGADGGAFTTAPDMMKLWEALLNHQLLSKVLTDLLLTPHIKVKDGVEYGYGVWINREGNHPWKYQVMGYDPGVSFHSAHYPQLNITMAIPSNHSSGPFKIMKIIEEDLLSI</sequence>
<dbReference type="SUPFAM" id="SSF56601">
    <property type="entry name" value="beta-lactamase/transpeptidase-like"/>
    <property type="match status" value="1"/>
</dbReference>
<evidence type="ECO:0000259" key="3">
    <source>
        <dbReference type="Pfam" id="PF00144"/>
    </source>
</evidence>
<gene>
    <name evidence="4" type="ORF">ERJ70_10810</name>
</gene>
<keyword evidence="5" id="KW-1185">Reference proteome</keyword>
<dbReference type="Proteomes" id="UP000665043">
    <property type="component" value="Chromosome"/>
</dbReference>
<dbReference type="PANTHER" id="PTHR46825:SF11">
    <property type="entry name" value="PENICILLIN-BINDING PROTEIN 4"/>
    <property type="match status" value="1"/>
</dbReference>
<dbReference type="InterPro" id="IPR001466">
    <property type="entry name" value="Beta-lactam-related"/>
</dbReference>
<organism evidence="4 5">
    <name type="scientific">Sediminibacillus dalangtanensis</name>
    <dbReference type="NCBI Taxonomy" id="2729421"/>
    <lineage>
        <taxon>Bacteria</taxon>
        <taxon>Bacillati</taxon>
        <taxon>Bacillota</taxon>
        <taxon>Bacilli</taxon>
        <taxon>Bacillales</taxon>
        <taxon>Bacillaceae</taxon>
        <taxon>Sediminibacillus</taxon>
    </lineage>
</organism>
<evidence type="ECO:0000313" key="4">
    <source>
        <dbReference type="EMBL" id="QTM99748.1"/>
    </source>
</evidence>
<comment type="subcellular location">
    <subcellularLocation>
        <location evidence="1">Membrane</location>
    </subcellularLocation>
</comment>
<reference evidence="4 5" key="1">
    <citation type="submission" date="2019-12" db="EMBL/GenBank/DDBJ databases">
        <title>The whole genome sequencing of a strain isolated from a Mars analog, Dalangtan Playa.</title>
        <authorList>
            <person name="Huang T."/>
        </authorList>
    </citation>
    <scope>NUCLEOTIDE SEQUENCE [LARGE SCALE GENOMIC DNA]</scope>
    <source>
        <strain evidence="4 5">DP4-553-S</strain>
    </source>
</reference>
<dbReference type="GO" id="GO:0016787">
    <property type="term" value="F:hydrolase activity"/>
    <property type="evidence" value="ECO:0007669"/>
    <property type="project" value="UniProtKB-KW"/>
</dbReference>
<proteinExistence type="predicted"/>
<dbReference type="Pfam" id="PF00144">
    <property type="entry name" value="Beta-lactamase"/>
    <property type="match status" value="1"/>
</dbReference>
<evidence type="ECO:0000256" key="2">
    <source>
        <dbReference type="ARBA" id="ARBA00023136"/>
    </source>
</evidence>